<feature type="transmembrane region" description="Helical" evidence="1">
    <location>
        <begin position="74"/>
        <end position="94"/>
    </location>
</feature>
<gene>
    <name evidence="2" type="ORF">K457DRAFT_177166</name>
</gene>
<keyword evidence="1" id="KW-1133">Transmembrane helix</keyword>
<dbReference type="AlphaFoldDB" id="A0A197KJD6"/>
<proteinExistence type="predicted"/>
<evidence type="ECO:0000313" key="3">
    <source>
        <dbReference type="Proteomes" id="UP000078512"/>
    </source>
</evidence>
<keyword evidence="1" id="KW-0472">Membrane</keyword>
<reference evidence="2 3" key="1">
    <citation type="submission" date="2016-05" db="EMBL/GenBank/DDBJ databases">
        <title>Genome sequencing reveals origins of a unique bacterial endosymbiosis in the earliest lineages of terrestrial Fungi.</title>
        <authorList>
            <consortium name="DOE Joint Genome Institute"/>
            <person name="Uehling J."/>
            <person name="Gryganskyi A."/>
            <person name="Hameed K."/>
            <person name="Tschaplinski T."/>
            <person name="Misztal P."/>
            <person name="Wu S."/>
            <person name="Desiro A."/>
            <person name="Vande Pol N."/>
            <person name="Du Z.-Y."/>
            <person name="Zienkiewicz A."/>
            <person name="Zienkiewicz K."/>
            <person name="Morin E."/>
            <person name="Tisserant E."/>
            <person name="Splivallo R."/>
            <person name="Hainaut M."/>
            <person name="Henrissat B."/>
            <person name="Ohm R."/>
            <person name="Kuo A."/>
            <person name="Yan J."/>
            <person name="Lipzen A."/>
            <person name="Nolan M."/>
            <person name="Labutti K."/>
            <person name="Barry K."/>
            <person name="Goldstein A."/>
            <person name="Labbe J."/>
            <person name="Schadt C."/>
            <person name="Tuskan G."/>
            <person name="Grigoriev I."/>
            <person name="Martin F."/>
            <person name="Vilgalys R."/>
            <person name="Bonito G."/>
        </authorList>
    </citation>
    <scope>NUCLEOTIDE SEQUENCE [LARGE SCALE GENOMIC DNA]</scope>
    <source>
        <strain evidence="2 3">AG-77</strain>
    </source>
</reference>
<dbReference type="EMBL" id="KV442011">
    <property type="protein sequence ID" value="OAQ36691.1"/>
    <property type="molecule type" value="Genomic_DNA"/>
</dbReference>
<name>A0A197KJD6_9FUNG</name>
<organism evidence="2 3">
    <name type="scientific">Linnemannia elongata AG-77</name>
    <dbReference type="NCBI Taxonomy" id="1314771"/>
    <lineage>
        <taxon>Eukaryota</taxon>
        <taxon>Fungi</taxon>
        <taxon>Fungi incertae sedis</taxon>
        <taxon>Mucoromycota</taxon>
        <taxon>Mortierellomycotina</taxon>
        <taxon>Mortierellomycetes</taxon>
        <taxon>Mortierellales</taxon>
        <taxon>Mortierellaceae</taxon>
        <taxon>Linnemannia</taxon>
    </lineage>
</organism>
<dbReference type="Proteomes" id="UP000078512">
    <property type="component" value="Unassembled WGS sequence"/>
</dbReference>
<protein>
    <submittedName>
        <fullName evidence="2">Uncharacterized protein</fullName>
    </submittedName>
</protein>
<sequence>MQKNQQSWMVLVEREGWYPDPVRIEARIVGSKAIAESLTMNNKKKRMGMDSHLKSEELGWGLVDGLVLSQSWRIFFFVVVVFFLNVRCVVDVVYRVRAEREG</sequence>
<evidence type="ECO:0000256" key="1">
    <source>
        <dbReference type="SAM" id="Phobius"/>
    </source>
</evidence>
<accession>A0A197KJD6</accession>
<keyword evidence="3" id="KW-1185">Reference proteome</keyword>
<keyword evidence="1" id="KW-0812">Transmembrane</keyword>
<evidence type="ECO:0000313" key="2">
    <source>
        <dbReference type="EMBL" id="OAQ36691.1"/>
    </source>
</evidence>